<dbReference type="Proteomes" id="UP000609879">
    <property type="component" value="Unassembled WGS sequence"/>
</dbReference>
<accession>A0ABQ3YLJ9</accession>
<proteinExistence type="predicted"/>
<evidence type="ECO:0000313" key="1">
    <source>
        <dbReference type="EMBL" id="GID80881.1"/>
    </source>
</evidence>
<reference evidence="1 2" key="1">
    <citation type="submission" date="2021-01" db="EMBL/GenBank/DDBJ databases">
        <title>Whole genome shotgun sequence of Actinoplanes deccanensis NBRC 13994.</title>
        <authorList>
            <person name="Komaki H."/>
            <person name="Tamura T."/>
        </authorList>
    </citation>
    <scope>NUCLEOTIDE SEQUENCE [LARGE SCALE GENOMIC DNA]</scope>
    <source>
        <strain evidence="1 2">NBRC 13994</strain>
    </source>
</reference>
<name>A0ABQ3YLJ9_9ACTN</name>
<organism evidence="1 2">
    <name type="scientific">Paractinoplanes deccanensis</name>
    <dbReference type="NCBI Taxonomy" id="113561"/>
    <lineage>
        <taxon>Bacteria</taxon>
        <taxon>Bacillati</taxon>
        <taxon>Actinomycetota</taxon>
        <taxon>Actinomycetes</taxon>
        <taxon>Micromonosporales</taxon>
        <taxon>Micromonosporaceae</taxon>
        <taxon>Paractinoplanes</taxon>
    </lineage>
</organism>
<evidence type="ECO:0000313" key="2">
    <source>
        <dbReference type="Proteomes" id="UP000609879"/>
    </source>
</evidence>
<sequence>MDDEVPGATSRYREAMTFEDWLAYLAGAPEADFDLLDNMQLQNWLQTVYRENGAATLEWVHKLMFEQRKRLAEDLVRELKPHAESDVGPLEDLSVLVPELPGTDFPSGIVTVGDVAIRGLDPAEAGLEVADGVQTFIADTRYAVWPLCPVHRLGLHPHMRDSRPSWVCSQKSHVVSTIYG</sequence>
<dbReference type="EMBL" id="BOMI01000210">
    <property type="protein sequence ID" value="GID80881.1"/>
    <property type="molecule type" value="Genomic_DNA"/>
</dbReference>
<protein>
    <submittedName>
        <fullName evidence="1">Uncharacterized protein</fullName>
    </submittedName>
</protein>
<gene>
    <name evidence="1" type="ORF">Ade02nite_95220</name>
</gene>
<keyword evidence="2" id="KW-1185">Reference proteome</keyword>
<comment type="caution">
    <text evidence="1">The sequence shown here is derived from an EMBL/GenBank/DDBJ whole genome shotgun (WGS) entry which is preliminary data.</text>
</comment>